<dbReference type="Proteomes" id="UP000239210">
    <property type="component" value="Unassembled WGS sequence"/>
</dbReference>
<dbReference type="InterPro" id="IPR029016">
    <property type="entry name" value="GAF-like_dom_sf"/>
</dbReference>
<dbReference type="GO" id="GO:0003677">
    <property type="term" value="F:DNA binding"/>
    <property type="evidence" value="ECO:0007669"/>
    <property type="project" value="UniProtKB-KW"/>
</dbReference>
<evidence type="ECO:0000256" key="1">
    <source>
        <dbReference type="ARBA" id="ARBA00023015"/>
    </source>
</evidence>
<evidence type="ECO:0000313" key="5">
    <source>
        <dbReference type="EMBL" id="PRY40184.1"/>
    </source>
</evidence>
<dbReference type="GO" id="GO:0006355">
    <property type="term" value="P:regulation of DNA-templated transcription"/>
    <property type="evidence" value="ECO:0007669"/>
    <property type="project" value="InterPro"/>
</dbReference>
<dbReference type="CDD" id="cd06170">
    <property type="entry name" value="LuxR_C_like"/>
    <property type="match status" value="1"/>
</dbReference>
<dbReference type="SUPFAM" id="SSF46894">
    <property type="entry name" value="C-terminal effector domain of the bipartite response regulators"/>
    <property type="match status" value="1"/>
</dbReference>
<dbReference type="PANTHER" id="PTHR44688">
    <property type="entry name" value="DNA-BINDING TRANSCRIPTIONAL ACTIVATOR DEVR_DOSR"/>
    <property type="match status" value="1"/>
</dbReference>
<evidence type="ECO:0000256" key="3">
    <source>
        <dbReference type="ARBA" id="ARBA00023163"/>
    </source>
</evidence>
<evidence type="ECO:0000259" key="4">
    <source>
        <dbReference type="PROSITE" id="PS50043"/>
    </source>
</evidence>
<dbReference type="InterPro" id="IPR016032">
    <property type="entry name" value="Sig_transdc_resp-reg_C-effctor"/>
</dbReference>
<dbReference type="InterPro" id="IPR036388">
    <property type="entry name" value="WH-like_DNA-bd_sf"/>
</dbReference>
<evidence type="ECO:0000256" key="2">
    <source>
        <dbReference type="ARBA" id="ARBA00023125"/>
    </source>
</evidence>
<dbReference type="PROSITE" id="PS50043">
    <property type="entry name" value="HTH_LUXR_2"/>
    <property type="match status" value="1"/>
</dbReference>
<protein>
    <submittedName>
        <fullName evidence="5">Regulatory LuxR family protein</fullName>
    </submittedName>
</protein>
<gene>
    <name evidence="5" type="ORF">LY71_12025</name>
</gene>
<proteinExistence type="predicted"/>
<keyword evidence="6" id="KW-1185">Reference proteome</keyword>
<dbReference type="SUPFAM" id="SSF55781">
    <property type="entry name" value="GAF domain-like"/>
    <property type="match status" value="1"/>
</dbReference>
<feature type="domain" description="HTH luxR-type" evidence="4">
    <location>
        <begin position="223"/>
        <end position="288"/>
    </location>
</feature>
<keyword evidence="3" id="KW-0804">Transcription</keyword>
<dbReference type="PRINTS" id="PR00038">
    <property type="entry name" value="HTHLUXR"/>
</dbReference>
<dbReference type="Gene3D" id="3.30.450.40">
    <property type="match status" value="1"/>
</dbReference>
<dbReference type="PANTHER" id="PTHR44688:SF16">
    <property type="entry name" value="DNA-BINDING TRANSCRIPTIONAL ACTIVATOR DEVR_DOSR"/>
    <property type="match status" value="1"/>
</dbReference>
<dbReference type="InterPro" id="IPR000792">
    <property type="entry name" value="Tscrpt_reg_LuxR_C"/>
</dbReference>
<accession>A0A2T0T3H2</accession>
<evidence type="ECO:0000313" key="6">
    <source>
        <dbReference type="Proteomes" id="UP000239210"/>
    </source>
</evidence>
<dbReference type="InterPro" id="IPR003018">
    <property type="entry name" value="GAF"/>
</dbReference>
<dbReference type="Pfam" id="PF01590">
    <property type="entry name" value="GAF"/>
    <property type="match status" value="1"/>
</dbReference>
<keyword evidence="1" id="KW-0805">Transcription regulation</keyword>
<name>A0A2T0T3H2_9ACTN</name>
<comment type="caution">
    <text evidence="5">The sequence shown here is derived from an EMBL/GenBank/DDBJ whole genome shotgun (WGS) entry which is preliminary data.</text>
</comment>
<dbReference type="RefSeq" id="WP_170121427.1">
    <property type="nucleotide sequence ID" value="NZ_PVTG01000020.1"/>
</dbReference>
<dbReference type="SMART" id="SM00421">
    <property type="entry name" value="HTH_LUXR"/>
    <property type="match status" value="1"/>
</dbReference>
<dbReference type="AlphaFoldDB" id="A0A2T0T3H2"/>
<dbReference type="Gene3D" id="1.10.10.10">
    <property type="entry name" value="Winged helix-like DNA-binding domain superfamily/Winged helix DNA-binding domain"/>
    <property type="match status" value="1"/>
</dbReference>
<sequence length="291" mass="30555">MSLPAVARPDDRDALRAAVREVRAGSGMSVAFAGPVGTDSVRIEEIVGARTGYLRGLDVRSGAGLGGRVLREGRPAGVEDYSSALDITHDYDGPVLAEGLCTVAAAPVLVGGRPRAVLYAASRENGAVGDRVREALGRAAARMAAELAVRDEVDRRLALMAAASSGPPATEDPVRWEEVRAVHADLRLVAQATEDAALRDRLLAACTRLAALGGGSREEAAPHRTVPVHLSGREVDVLTQVALGCSNREAAARLSLRPETVKSYLGSAMTKLDAHTRLEAVVRARRLGLLP</sequence>
<reference evidence="5 6" key="1">
    <citation type="submission" date="2018-03" db="EMBL/GenBank/DDBJ databases">
        <title>Genomic Encyclopedia of Archaeal and Bacterial Type Strains, Phase II (KMG-II): from individual species to whole genera.</title>
        <authorList>
            <person name="Goeker M."/>
        </authorList>
    </citation>
    <scope>NUCLEOTIDE SEQUENCE [LARGE SCALE GENOMIC DNA]</scope>
    <source>
        <strain evidence="5 6">DSM 45416</strain>
    </source>
</reference>
<keyword evidence="2" id="KW-0238">DNA-binding</keyword>
<organism evidence="5 6">
    <name type="scientific">Geodermatophilus tzadiensis</name>
    <dbReference type="NCBI Taxonomy" id="1137988"/>
    <lineage>
        <taxon>Bacteria</taxon>
        <taxon>Bacillati</taxon>
        <taxon>Actinomycetota</taxon>
        <taxon>Actinomycetes</taxon>
        <taxon>Geodermatophilales</taxon>
        <taxon>Geodermatophilaceae</taxon>
        <taxon>Geodermatophilus</taxon>
    </lineage>
</organism>
<dbReference type="EMBL" id="PVTG01000020">
    <property type="protein sequence ID" value="PRY40184.1"/>
    <property type="molecule type" value="Genomic_DNA"/>
</dbReference>
<dbReference type="Pfam" id="PF00196">
    <property type="entry name" value="GerE"/>
    <property type="match status" value="1"/>
</dbReference>